<proteinExistence type="predicted"/>
<protein>
    <submittedName>
        <fullName evidence="5">DNA-binding response regulator</fullName>
    </submittedName>
</protein>
<dbReference type="InterPro" id="IPR016032">
    <property type="entry name" value="Sig_transdc_resp-reg_C-effctor"/>
</dbReference>
<dbReference type="SUPFAM" id="SSF46894">
    <property type="entry name" value="C-terminal effector domain of the bipartite response regulators"/>
    <property type="match status" value="1"/>
</dbReference>
<dbReference type="PANTHER" id="PTHR44688:SF16">
    <property type="entry name" value="DNA-BINDING TRANSCRIPTIONAL ACTIVATOR DEVR_DOSR"/>
    <property type="match status" value="1"/>
</dbReference>
<dbReference type="AlphaFoldDB" id="A0A3A9W6U3"/>
<dbReference type="GO" id="GO:0003677">
    <property type="term" value="F:DNA binding"/>
    <property type="evidence" value="ECO:0007669"/>
    <property type="project" value="UniProtKB-KW"/>
</dbReference>
<evidence type="ECO:0000313" key="7">
    <source>
        <dbReference type="Proteomes" id="UP000268652"/>
    </source>
</evidence>
<dbReference type="SMART" id="SM00421">
    <property type="entry name" value="HTH_LUXR"/>
    <property type="match status" value="1"/>
</dbReference>
<dbReference type="GO" id="GO:0006355">
    <property type="term" value="P:regulation of DNA-templated transcription"/>
    <property type="evidence" value="ECO:0007669"/>
    <property type="project" value="InterPro"/>
</dbReference>
<dbReference type="InterPro" id="IPR000792">
    <property type="entry name" value="Tscrpt_reg_LuxR_C"/>
</dbReference>
<gene>
    <name evidence="6" type="ORF">D7318_15370</name>
    <name evidence="5" type="ORF">D7319_14415</name>
</gene>
<dbReference type="PROSITE" id="PS50043">
    <property type="entry name" value="HTH_LUXR_2"/>
    <property type="match status" value="1"/>
</dbReference>
<dbReference type="Pfam" id="PF00196">
    <property type="entry name" value="GerE"/>
    <property type="match status" value="1"/>
</dbReference>
<dbReference type="EMBL" id="RBDX01000010">
    <property type="protein sequence ID" value="RKN08590.1"/>
    <property type="molecule type" value="Genomic_DNA"/>
</dbReference>
<dbReference type="PANTHER" id="PTHR44688">
    <property type="entry name" value="DNA-BINDING TRANSCRIPTIONAL ACTIVATOR DEVR_DOSR"/>
    <property type="match status" value="1"/>
</dbReference>
<dbReference type="Proteomes" id="UP000275024">
    <property type="component" value="Unassembled WGS sequence"/>
</dbReference>
<evidence type="ECO:0000256" key="3">
    <source>
        <dbReference type="ARBA" id="ARBA00023163"/>
    </source>
</evidence>
<feature type="domain" description="HTH luxR-type" evidence="4">
    <location>
        <begin position="214"/>
        <end position="279"/>
    </location>
</feature>
<evidence type="ECO:0000313" key="5">
    <source>
        <dbReference type="EMBL" id="RKN08590.1"/>
    </source>
</evidence>
<comment type="caution">
    <text evidence="5">The sequence shown here is derived from an EMBL/GenBank/DDBJ whole genome shotgun (WGS) entry which is preliminary data.</text>
</comment>
<dbReference type="CDD" id="cd06170">
    <property type="entry name" value="LuxR_C_like"/>
    <property type="match status" value="1"/>
</dbReference>
<dbReference type="Gene3D" id="1.10.10.10">
    <property type="entry name" value="Winged helix-like DNA-binding domain superfamily/Winged helix DNA-binding domain"/>
    <property type="match status" value="1"/>
</dbReference>
<evidence type="ECO:0000256" key="1">
    <source>
        <dbReference type="ARBA" id="ARBA00023015"/>
    </source>
</evidence>
<evidence type="ECO:0000256" key="2">
    <source>
        <dbReference type="ARBA" id="ARBA00023125"/>
    </source>
</evidence>
<dbReference type="PRINTS" id="PR00038">
    <property type="entry name" value="HTHLUXR"/>
</dbReference>
<dbReference type="Proteomes" id="UP000268652">
    <property type="component" value="Unassembled WGS sequence"/>
</dbReference>
<evidence type="ECO:0000259" key="4">
    <source>
        <dbReference type="PROSITE" id="PS50043"/>
    </source>
</evidence>
<keyword evidence="3" id="KW-0804">Transcription</keyword>
<dbReference type="RefSeq" id="WP_120697670.1">
    <property type="nucleotide sequence ID" value="NZ_RBDX01000010.1"/>
</dbReference>
<keyword evidence="1" id="KW-0805">Transcription regulation</keyword>
<evidence type="ECO:0000313" key="6">
    <source>
        <dbReference type="EMBL" id="RKN21748.1"/>
    </source>
</evidence>
<organism evidence="5 8">
    <name type="scientific">Streptomyces radicis</name>
    <dbReference type="NCBI Taxonomy" id="1750517"/>
    <lineage>
        <taxon>Bacteria</taxon>
        <taxon>Bacillati</taxon>
        <taxon>Actinomycetota</taxon>
        <taxon>Actinomycetes</taxon>
        <taxon>Kitasatosporales</taxon>
        <taxon>Streptomycetaceae</taxon>
        <taxon>Streptomyces</taxon>
    </lineage>
</organism>
<dbReference type="OrthoDB" id="3178272at2"/>
<dbReference type="EMBL" id="RBDY01000010">
    <property type="protein sequence ID" value="RKN21748.1"/>
    <property type="molecule type" value="Genomic_DNA"/>
</dbReference>
<reference evidence="7 8" key="1">
    <citation type="submission" date="2018-09" db="EMBL/GenBank/DDBJ databases">
        <title>Streptomyces sp. nov. DS1-2, an endophytic actinomycete isolated from roots of Dendrobium scabrilingue.</title>
        <authorList>
            <person name="Kuncharoen N."/>
            <person name="Kudo T."/>
            <person name="Ohkuma M."/>
            <person name="Yuki M."/>
            <person name="Tanasupawat S."/>
        </authorList>
    </citation>
    <scope>NUCLEOTIDE SEQUENCE [LARGE SCALE GENOMIC DNA]</scope>
    <source>
        <strain evidence="5 8">AZ1-7</strain>
        <strain evidence="6 7">DS1-2</strain>
    </source>
</reference>
<dbReference type="InterPro" id="IPR036388">
    <property type="entry name" value="WH-like_DNA-bd_sf"/>
</dbReference>
<evidence type="ECO:0000313" key="8">
    <source>
        <dbReference type="Proteomes" id="UP000275024"/>
    </source>
</evidence>
<sequence>MHRLAARDYENMLDLAAAVLRGDDTEPSWQPLLAELSRGLHAPTVVMTEASWIRQEGTARAWTPGPALTRARMDGISGRMIEAGHPFLRHYCTQLDTVPRTAADLMGGKRWLGSRTHGVTREAFGAEHILAVPLPGPPGVARGFIVYHERDDFAERERAYARRVQSLLAAIDAHRRHLARWRARVECPARADCPARGACSAHAHDNAPLRAASHAAKDAGLTPRELAVLTLLADSLPATAIGRRLGISHRTVHKHIQNIYRKLDVPDRLSAVLRAQSTGLLTALGHHA</sequence>
<accession>A0A3A9W6U3</accession>
<keyword evidence="2 5" id="KW-0238">DNA-binding</keyword>
<name>A0A3A9W6U3_9ACTN</name>
<keyword evidence="7" id="KW-1185">Reference proteome</keyword>